<dbReference type="EMBL" id="UOFS01000037">
    <property type="protein sequence ID" value="VAW98347.1"/>
    <property type="molecule type" value="Genomic_DNA"/>
</dbReference>
<dbReference type="SUPFAM" id="SSF57492">
    <property type="entry name" value="Trefoil"/>
    <property type="match status" value="1"/>
</dbReference>
<sequence>MQIQEIRDIAKAIGIKTGKLSKLNLIQEIQRAEGNFDCFASATQGECSQNDCCWRSDCFTMAQKPALVSVV</sequence>
<name>A0A3B1AFT9_9ZZZZ</name>
<proteinExistence type="predicted"/>
<protein>
    <submittedName>
        <fullName evidence="2">Uncharacterized protein</fullName>
    </submittedName>
</protein>
<gene>
    <name evidence="2" type="ORF">MNBD_GAMMA22-2463</name>
</gene>
<keyword evidence="1" id="KW-1015">Disulfide bond</keyword>
<dbReference type="AlphaFoldDB" id="A0A3B1AFT9"/>
<evidence type="ECO:0000256" key="1">
    <source>
        <dbReference type="ARBA" id="ARBA00023157"/>
    </source>
</evidence>
<accession>A0A3B1AFT9</accession>
<dbReference type="InterPro" id="IPR044913">
    <property type="entry name" value="P_trefoil_dom_sf"/>
</dbReference>
<reference evidence="2" key="1">
    <citation type="submission" date="2018-06" db="EMBL/GenBank/DDBJ databases">
        <authorList>
            <person name="Zhirakovskaya E."/>
        </authorList>
    </citation>
    <scope>NUCLEOTIDE SEQUENCE</scope>
</reference>
<evidence type="ECO:0000313" key="2">
    <source>
        <dbReference type="EMBL" id="VAW98347.1"/>
    </source>
</evidence>
<organism evidence="2">
    <name type="scientific">hydrothermal vent metagenome</name>
    <dbReference type="NCBI Taxonomy" id="652676"/>
    <lineage>
        <taxon>unclassified sequences</taxon>
        <taxon>metagenomes</taxon>
        <taxon>ecological metagenomes</taxon>
    </lineage>
</organism>